<dbReference type="GO" id="GO:0022857">
    <property type="term" value="F:transmembrane transporter activity"/>
    <property type="evidence" value="ECO:0007669"/>
    <property type="project" value="InterPro"/>
</dbReference>
<dbReference type="PROSITE" id="PS51257">
    <property type="entry name" value="PROKAR_LIPOPROTEIN"/>
    <property type="match status" value="1"/>
</dbReference>
<evidence type="ECO:0000313" key="2">
    <source>
        <dbReference type="EMBL" id="SNR72625.1"/>
    </source>
</evidence>
<protein>
    <submittedName>
        <fullName evidence="2">Osmoprotectant transport system substrate-binding protein</fullName>
    </submittedName>
</protein>
<organism evidence="2 3">
    <name type="scientific">Halorubrum ezzemoulense</name>
    <name type="common">Halorubrum chaoviator</name>
    <dbReference type="NCBI Taxonomy" id="337243"/>
    <lineage>
        <taxon>Archaea</taxon>
        <taxon>Methanobacteriati</taxon>
        <taxon>Methanobacteriota</taxon>
        <taxon>Stenosarchaea group</taxon>
        <taxon>Halobacteria</taxon>
        <taxon>Halobacteriales</taxon>
        <taxon>Haloferacaceae</taxon>
        <taxon>Halorubrum</taxon>
    </lineage>
</organism>
<reference evidence="2 3" key="1">
    <citation type="submission" date="2017-06" db="EMBL/GenBank/DDBJ databases">
        <authorList>
            <person name="Kim H.J."/>
            <person name="Triplett B.A."/>
        </authorList>
    </citation>
    <scope>NUCLEOTIDE SEQUENCE [LARGE SCALE GENOMIC DNA]</scope>
    <source>
        <strain evidence="2 3">DSM 19316</strain>
    </source>
</reference>
<sequence length="314" mass="34268">MGERNTRRDVIKATAGVAGIGSLAGCSSLVGGGNAESIAIGSKQFTEQQILGYLAYHAIDENTEVEVVDEVGLGGTTTNFQALQEDEIDMYWEYTGTAWLTLPPQNDEVISDPQEIYNRVTAEFEEEHGITFLDRASFNNTYVLLANPDWQSETGIETMSEFASHLQDGNTDMTVVMNAEFQERSDGWPGLIEHYEMSDAASELNVRNVGSGLTYQVVGEGEAQVGMGFNTNPNIARYDLVALEDNNGFFPVYNPAPMIKQDTLESNSAVSQPLSDLVGTLSTETIRELNQRVSIDGEDASSVARDHLSSNDLI</sequence>
<name>A0A238YN80_HALEZ</name>
<dbReference type="Pfam" id="PF04069">
    <property type="entry name" value="OpuAC"/>
    <property type="match status" value="1"/>
</dbReference>
<dbReference type="GO" id="GO:0043190">
    <property type="term" value="C:ATP-binding cassette (ABC) transporter complex"/>
    <property type="evidence" value="ECO:0007669"/>
    <property type="project" value="InterPro"/>
</dbReference>
<dbReference type="EMBL" id="FZNK01000015">
    <property type="protein sequence ID" value="SNR72625.1"/>
    <property type="molecule type" value="Genomic_DNA"/>
</dbReference>
<dbReference type="SUPFAM" id="SSF53850">
    <property type="entry name" value="Periplasmic binding protein-like II"/>
    <property type="match status" value="1"/>
</dbReference>
<gene>
    <name evidence="2" type="ORF">SAMN06266787_11539</name>
</gene>
<dbReference type="Proteomes" id="UP000198297">
    <property type="component" value="Unassembled WGS sequence"/>
</dbReference>
<dbReference type="PROSITE" id="PS51318">
    <property type="entry name" value="TAT"/>
    <property type="match status" value="1"/>
</dbReference>
<dbReference type="InterPro" id="IPR007210">
    <property type="entry name" value="ABC_Gly_betaine_transp_sub-bd"/>
</dbReference>
<evidence type="ECO:0000313" key="3">
    <source>
        <dbReference type="Proteomes" id="UP000198297"/>
    </source>
</evidence>
<feature type="domain" description="ABC-type glycine betaine transport system substrate-binding" evidence="1">
    <location>
        <begin position="37"/>
        <end position="309"/>
    </location>
</feature>
<dbReference type="RefSeq" id="WP_089309207.1">
    <property type="nucleotide sequence ID" value="NZ_FZNK01000015.1"/>
</dbReference>
<dbReference type="Gene3D" id="3.40.190.10">
    <property type="entry name" value="Periplasmic binding protein-like II"/>
    <property type="match status" value="1"/>
</dbReference>
<dbReference type="Gene3D" id="3.40.190.120">
    <property type="entry name" value="Osmoprotection protein (prox), domain 2"/>
    <property type="match status" value="1"/>
</dbReference>
<proteinExistence type="predicted"/>
<accession>A0A238YN80</accession>
<dbReference type="InterPro" id="IPR006311">
    <property type="entry name" value="TAT_signal"/>
</dbReference>
<evidence type="ECO:0000259" key="1">
    <source>
        <dbReference type="Pfam" id="PF04069"/>
    </source>
</evidence>
<dbReference type="AlphaFoldDB" id="A0A238YN80"/>
<dbReference type="CDD" id="cd13528">
    <property type="entry name" value="PBP2_osmoprotectants"/>
    <property type="match status" value="1"/>
</dbReference>